<evidence type="ECO:0000256" key="3">
    <source>
        <dbReference type="ARBA" id="ARBA00022679"/>
    </source>
</evidence>
<evidence type="ECO:0000256" key="4">
    <source>
        <dbReference type="ARBA" id="ARBA00022723"/>
    </source>
</evidence>
<dbReference type="InterPro" id="IPR013083">
    <property type="entry name" value="Znf_RING/FYVE/PHD"/>
</dbReference>
<sequence>MGSICCCLHDDPEDYTHVASPVHRRCIFFRCLSAQLLRLYTALFQREEIHAIYSPEHGTSTVSGEGDGSISDTYRPPPWPLAYDDPRCSPLHHGFARHDKSSSHFYEEPEPLRRRLYDSDTESAAMTDKQNVSDSVGESKLSLSESSVDQTARYLSSEVTYIYPSFEDEDSCPICLEEYTPENPKISMQCSHYFHLGCIYEWMERSDACPVCGKEMAFSEAS</sequence>
<dbReference type="AlphaFoldDB" id="A0A7I8IHJ9"/>
<organism evidence="11">
    <name type="scientific">Spirodela intermedia</name>
    <name type="common">Intermediate duckweed</name>
    <dbReference type="NCBI Taxonomy" id="51605"/>
    <lineage>
        <taxon>Eukaryota</taxon>
        <taxon>Viridiplantae</taxon>
        <taxon>Streptophyta</taxon>
        <taxon>Embryophyta</taxon>
        <taxon>Tracheophyta</taxon>
        <taxon>Spermatophyta</taxon>
        <taxon>Magnoliopsida</taxon>
        <taxon>Liliopsida</taxon>
        <taxon>Araceae</taxon>
        <taxon>Lemnoideae</taxon>
        <taxon>Spirodela</taxon>
    </lineage>
</organism>
<dbReference type="GO" id="GO:0008270">
    <property type="term" value="F:zinc ion binding"/>
    <property type="evidence" value="ECO:0007669"/>
    <property type="project" value="UniProtKB-KW"/>
</dbReference>
<feature type="domain" description="RING-type" evidence="10">
    <location>
        <begin position="172"/>
        <end position="212"/>
    </location>
</feature>
<dbReference type="SUPFAM" id="SSF57850">
    <property type="entry name" value="RING/U-box"/>
    <property type="match status" value="1"/>
</dbReference>
<dbReference type="EMBL" id="LR743590">
    <property type="protein sequence ID" value="CAA2617637.1"/>
    <property type="molecule type" value="Genomic_DNA"/>
</dbReference>
<evidence type="ECO:0000256" key="1">
    <source>
        <dbReference type="ARBA" id="ARBA00000900"/>
    </source>
</evidence>
<keyword evidence="3" id="KW-0808">Transferase</keyword>
<dbReference type="OrthoDB" id="8062037at2759"/>
<evidence type="ECO:0000256" key="2">
    <source>
        <dbReference type="ARBA" id="ARBA00012483"/>
    </source>
</evidence>
<accession>A0A7I8IHJ9</accession>
<gene>
    <name evidence="11" type="ORF">SI7747_03003800</name>
    <name evidence="12" type="ORF">SI8410_03004140</name>
</gene>
<keyword evidence="7" id="KW-0862">Zinc</keyword>
<reference evidence="11" key="1">
    <citation type="submission" date="2019-12" db="EMBL/GenBank/DDBJ databases">
        <authorList>
            <person name="Scholz U."/>
            <person name="Mascher M."/>
            <person name="Fiebig A."/>
        </authorList>
    </citation>
    <scope>NUCLEOTIDE SEQUENCE</scope>
</reference>
<evidence type="ECO:0000313" key="13">
    <source>
        <dbReference type="Proteomes" id="UP000663760"/>
    </source>
</evidence>
<keyword evidence="6" id="KW-0833">Ubl conjugation pathway</keyword>
<dbReference type="EC" id="2.3.2.27" evidence="2"/>
<evidence type="ECO:0000256" key="6">
    <source>
        <dbReference type="ARBA" id="ARBA00022786"/>
    </source>
</evidence>
<keyword evidence="4" id="KW-0479">Metal-binding</keyword>
<evidence type="ECO:0000256" key="5">
    <source>
        <dbReference type="ARBA" id="ARBA00022771"/>
    </source>
</evidence>
<feature type="compositionally biased region" description="Polar residues" evidence="9">
    <location>
        <begin position="122"/>
        <end position="143"/>
    </location>
</feature>
<evidence type="ECO:0000259" key="10">
    <source>
        <dbReference type="PROSITE" id="PS50089"/>
    </source>
</evidence>
<dbReference type="PANTHER" id="PTHR46463:SF10">
    <property type="entry name" value="OS01G0926200 PROTEIN"/>
    <property type="match status" value="1"/>
</dbReference>
<evidence type="ECO:0000313" key="12">
    <source>
        <dbReference type="EMBL" id="CAA7393382.1"/>
    </source>
</evidence>
<feature type="region of interest" description="Disordered" evidence="9">
    <location>
        <begin position="119"/>
        <end position="143"/>
    </location>
</feature>
<evidence type="ECO:0000313" key="11">
    <source>
        <dbReference type="EMBL" id="CAA2617637.1"/>
    </source>
</evidence>
<name>A0A7I8IHJ9_SPIIN</name>
<dbReference type="EMBL" id="LR746266">
    <property type="protein sequence ID" value="CAA7393382.1"/>
    <property type="molecule type" value="Genomic_DNA"/>
</dbReference>
<proteinExistence type="predicted"/>
<evidence type="ECO:0000256" key="7">
    <source>
        <dbReference type="ARBA" id="ARBA00022833"/>
    </source>
</evidence>
<dbReference type="PROSITE" id="PS50089">
    <property type="entry name" value="ZF_RING_2"/>
    <property type="match status" value="1"/>
</dbReference>
<dbReference type="Gene3D" id="3.30.40.10">
    <property type="entry name" value="Zinc/RING finger domain, C3HC4 (zinc finger)"/>
    <property type="match status" value="1"/>
</dbReference>
<dbReference type="Pfam" id="PF13639">
    <property type="entry name" value="zf-RING_2"/>
    <property type="match status" value="1"/>
</dbReference>
<comment type="catalytic activity">
    <reaction evidence="1">
        <text>S-ubiquitinyl-[E2 ubiquitin-conjugating enzyme]-L-cysteine + [acceptor protein]-L-lysine = [E2 ubiquitin-conjugating enzyme]-L-cysteine + N(6)-ubiquitinyl-[acceptor protein]-L-lysine.</text>
        <dbReference type="EC" id="2.3.2.27"/>
    </reaction>
</comment>
<dbReference type="SMART" id="SM00184">
    <property type="entry name" value="RING"/>
    <property type="match status" value="1"/>
</dbReference>
<keyword evidence="5 8" id="KW-0863">Zinc-finger</keyword>
<evidence type="ECO:0000256" key="9">
    <source>
        <dbReference type="SAM" id="MobiDB-lite"/>
    </source>
</evidence>
<keyword evidence="13" id="KW-1185">Reference proteome</keyword>
<dbReference type="GO" id="GO:0061630">
    <property type="term" value="F:ubiquitin protein ligase activity"/>
    <property type="evidence" value="ECO:0007669"/>
    <property type="project" value="UniProtKB-EC"/>
</dbReference>
<dbReference type="Proteomes" id="UP000663760">
    <property type="component" value="Chromosome 3"/>
</dbReference>
<protein>
    <recommendedName>
        <fullName evidence="2">RING-type E3 ubiquitin transferase</fullName>
        <ecNumber evidence="2">2.3.2.27</ecNumber>
    </recommendedName>
</protein>
<dbReference type="InterPro" id="IPR001841">
    <property type="entry name" value="Znf_RING"/>
</dbReference>
<evidence type="ECO:0000256" key="8">
    <source>
        <dbReference type="PROSITE-ProRule" id="PRU00175"/>
    </source>
</evidence>
<dbReference type="PANTHER" id="PTHR46463">
    <property type="entry name" value="ZINC FINGER, RING/FYVE/PHD-TYPE"/>
    <property type="match status" value="1"/>
</dbReference>